<evidence type="ECO:0000313" key="4">
    <source>
        <dbReference type="Proteomes" id="UP000285324"/>
    </source>
</evidence>
<dbReference type="InterPro" id="IPR005064">
    <property type="entry name" value="BUG"/>
</dbReference>
<evidence type="ECO:0000256" key="1">
    <source>
        <dbReference type="ARBA" id="ARBA00006987"/>
    </source>
</evidence>
<feature type="chain" id="PRO_5019228429" evidence="2">
    <location>
        <begin position="27"/>
        <end position="323"/>
    </location>
</feature>
<dbReference type="OrthoDB" id="8678477at2"/>
<organism evidence="3 4">
    <name type="scientific">Alcaligenes xylosoxydans xylosoxydans</name>
    <name type="common">Achromobacter xylosoxidans</name>
    <dbReference type="NCBI Taxonomy" id="85698"/>
    <lineage>
        <taxon>Bacteria</taxon>
        <taxon>Pseudomonadati</taxon>
        <taxon>Pseudomonadota</taxon>
        <taxon>Betaproteobacteria</taxon>
        <taxon>Burkholderiales</taxon>
        <taxon>Alcaligenaceae</taxon>
        <taxon>Achromobacter</taxon>
    </lineage>
</organism>
<gene>
    <name evidence="3" type="ORF">DY367_08035</name>
</gene>
<dbReference type="PANTHER" id="PTHR42928:SF5">
    <property type="entry name" value="BLR1237 PROTEIN"/>
    <property type="match status" value="1"/>
</dbReference>
<dbReference type="Gene3D" id="3.40.190.10">
    <property type="entry name" value="Periplasmic binding protein-like II"/>
    <property type="match status" value="1"/>
</dbReference>
<sequence length="323" mass="34391">MQKRLFLKALFVLAAGSGAAACWAQASDKPIEWVHPYPVGGGSDAIARKLAESVGAQMGRSFFVSNKPGGATNIAAAYVANTRANGNIVFTGDFATLAANPHLFASLPYDSARDFVSVGLYARYPILLVVSSKVPASNLDEFLQWARANPDSANFASSGVGSPQHLAAELFRERTGLKMTHVAYRGGAPAVTDLMAGAVSFALMDASTVVPQMKTGRLKVLGVASPQRMKNFPDIPTLHEQGLKDFEAFAWQGMLVPAGTPRATVDALNQGLAAALKTQAVIDFYANIAVEPWFSSPDQMASFVAGENSRWGKIIRERGITLQ</sequence>
<proteinExistence type="inferred from homology"/>
<dbReference type="AlphaFoldDB" id="A0A424WGR0"/>
<comment type="similarity">
    <text evidence="1">Belongs to the UPF0065 (bug) family.</text>
</comment>
<dbReference type="EMBL" id="QVXO01000008">
    <property type="protein sequence ID" value="RPJ92445.1"/>
    <property type="molecule type" value="Genomic_DNA"/>
</dbReference>
<dbReference type="PANTHER" id="PTHR42928">
    <property type="entry name" value="TRICARBOXYLATE-BINDING PROTEIN"/>
    <property type="match status" value="1"/>
</dbReference>
<dbReference type="RefSeq" id="WP_118932178.1">
    <property type="nucleotide sequence ID" value="NZ_CP061008.1"/>
</dbReference>
<dbReference type="Proteomes" id="UP000285324">
    <property type="component" value="Unassembled WGS sequence"/>
</dbReference>
<reference evidence="3 4" key="1">
    <citation type="submission" date="2018-08" db="EMBL/GenBank/DDBJ databases">
        <title>Achromobacter xylosoxidans Genome sequencing and assembly.</title>
        <authorList>
            <person name="Wang R."/>
            <person name="Rensing C."/>
            <person name="Li Y."/>
        </authorList>
    </citation>
    <scope>NUCLEOTIDE SEQUENCE [LARGE SCALE GENOMIC DNA]</scope>
    <source>
        <strain evidence="3 4">GD003A</strain>
    </source>
</reference>
<dbReference type="InterPro" id="IPR042100">
    <property type="entry name" value="Bug_dom1"/>
</dbReference>
<evidence type="ECO:0000313" key="3">
    <source>
        <dbReference type="EMBL" id="RPJ92445.1"/>
    </source>
</evidence>
<accession>A0A424WGR0</accession>
<comment type="caution">
    <text evidence="3">The sequence shown here is derived from an EMBL/GenBank/DDBJ whole genome shotgun (WGS) entry which is preliminary data.</text>
</comment>
<dbReference type="PROSITE" id="PS51257">
    <property type="entry name" value="PROKAR_LIPOPROTEIN"/>
    <property type="match status" value="1"/>
</dbReference>
<dbReference type="Pfam" id="PF03401">
    <property type="entry name" value="TctC"/>
    <property type="match status" value="1"/>
</dbReference>
<keyword evidence="2" id="KW-0732">Signal</keyword>
<dbReference type="PIRSF" id="PIRSF017082">
    <property type="entry name" value="YflP"/>
    <property type="match status" value="1"/>
</dbReference>
<dbReference type="CDD" id="cd07012">
    <property type="entry name" value="PBP2_Bug_TTT"/>
    <property type="match status" value="1"/>
</dbReference>
<name>A0A424WGR0_ALCXX</name>
<feature type="signal peptide" evidence="2">
    <location>
        <begin position="1"/>
        <end position="26"/>
    </location>
</feature>
<protein>
    <submittedName>
        <fullName evidence="3">Tripartite tricarboxylate transporter substrate binding protein</fullName>
    </submittedName>
</protein>
<dbReference type="SUPFAM" id="SSF53850">
    <property type="entry name" value="Periplasmic binding protein-like II"/>
    <property type="match status" value="1"/>
</dbReference>
<dbReference type="Gene3D" id="3.40.190.150">
    <property type="entry name" value="Bordetella uptake gene, domain 1"/>
    <property type="match status" value="1"/>
</dbReference>
<evidence type="ECO:0000256" key="2">
    <source>
        <dbReference type="SAM" id="SignalP"/>
    </source>
</evidence>